<reference evidence="5 6" key="1">
    <citation type="submission" date="2020-06" db="EMBL/GenBank/DDBJ databases">
        <title>The yeast mating-type switching endonuclease HO is a domesticated member of an unorthodox homing genetic element family.</title>
        <authorList>
            <person name="Coughlan A.Y."/>
            <person name="Lombardi L."/>
            <person name="Braun-Galleani S."/>
            <person name="Martos A.R."/>
            <person name="Galeote V."/>
            <person name="Bigey F."/>
            <person name="Dequin S."/>
            <person name="Byrne K.P."/>
            <person name="Wolfe K.H."/>
        </authorList>
    </citation>
    <scope>NUCLEOTIDE SEQUENCE [LARGE SCALE GENOMIC DNA]</scope>
    <source>
        <strain evidence="5 6">CBS764</strain>
    </source>
</reference>
<dbReference type="GO" id="GO:0005634">
    <property type="term" value="C:nucleus"/>
    <property type="evidence" value="ECO:0007669"/>
    <property type="project" value="UniProtKB-SubCell"/>
</dbReference>
<feature type="region of interest" description="Disordered" evidence="4">
    <location>
        <begin position="1601"/>
        <end position="1644"/>
    </location>
</feature>
<evidence type="ECO:0000256" key="2">
    <source>
        <dbReference type="ARBA" id="ARBA00007335"/>
    </source>
</evidence>
<dbReference type="RefSeq" id="XP_037139144.1">
    <property type="nucleotide sequence ID" value="XM_037283248.1"/>
</dbReference>
<dbReference type="GO" id="GO:0031491">
    <property type="term" value="F:nucleosome binding"/>
    <property type="evidence" value="ECO:0007669"/>
    <property type="project" value="TreeGrafter"/>
</dbReference>
<feature type="compositionally biased region" description="Basic and acidic residues" evidence="4">
    <location>
        <begin position="349"/>
        <end position="360"/>
    </location>
</feature>
<evidence type="ECO:0008006" key="7">
    <source>
        <dbReference type="Google" id="ProtNLM"/>
    </source>
</evidence>
<sequence>MSAFNALNFTSHDELLEAEEHSRELQVEESFKIFQGALYDLKAKRYAEADAKFEDLFSMEVLKPNKWGFYKYSSPTLDSLRYLAYRNRGMYYCSYLIENYSKLDPQDIVDNILKVVENLIESIQHSEADISVTRLLTQIFRSYKSKKLERLILEYELTKPENQLFLLGRKKRGLLPSLVEIVVQYESLLKGIKADELTSRLITEGLLPEGVVETISSTSLDQILSRIKKMKTIDEYTMKELDASQVSLQKCSWEAIATSLKQLVPHIKTSILVTKSTDPYHEVEFPIETVTFKITEPDKSALLSTQISEDREASEDPESTRDLSPSANTLAAPGETGEKTEEVTPSDQGGRKRPIDDSESQKFVQRSSKRFKEKDQEATEEDALRVHVIFLSELSAMLGILGLSVPSNIESLPISKTDSDNRDQLPQYDLIECLKSWNSWHTEIYMRNDIGSAPKSSKKSADTDFLQVNTLLRSNVFGDKIVAMGDFPAVDDEGAMSFLDEINKHPMHFQEVRFRLLVRLLSNDRNSGIRPIVDRSWSSKLYDAVEWFLFGVERNLYNFVSENLESHSYLALSVHEMLVNILGSVCEEITAKKLHGNKSTDLNHQRNQLESKIEKWHALLQLHKTEDKKWSLYFEWSHYCFLQYCCEIIDDRLLAALTSIEKSLTAQLEDFRAVFPNYRHIPPLHINAIHSQSRRIRIIRQISIIDTSENGLKDEDEQQNISLLRQVLLLDIYPEKERPAEILEMLTFISGSPFLLKVKLWEVLFNSSLNKGDTKIVLQNYFHVLTFFSKFLSSDNYYDQPIKVRQQLLLITLNSMEDFSSKLLDFILRDGQLYDGSINRSNFELLIRAFFLFYPVLYFESLSKSDTSLKSFFRKATKSSTKMKNAIANLATLLIYFYDKEAATRVLPQRSMLTAELIECFHRLLGEFKFCDASEGNLLKLSESLLCQSTDNGSLAPLKQILWCRYHYLIAGDSLQPKQHVTKEVPMDKSNSLSLGIYLIKLQSQGRNPMLASGSKAALKPVFDSIIDTVGDPMSSGNHIVERNKFLLERYLESSITTRIFQEAFIGENCLILTAPNDELQQSMDAGLFYVASVQALNLYRTRKKSMQARPSELDSIIAMLKTDIIYNTGRFESWYLLGRCYSFIVEDDLMWTSDKLSAIEKKSTIALKQRMSILCYIMSLKLFYAKGVKHFDDQRIVKRVLEALGTELISGSHKPMEKLCFSWRRPQNVLLLTNDGEVAERKEEDNMLISSFNINQAILFCFHRANLIDDKSPEDSHRNWMNFYNIGRILFKNDRSNFWKQASENILESCRLAVESSAPKDATIEPHYYLVDLCYKTVKEALANPAMMLEVLSKDNSFFKQGDTFWNLDNSLTLDYQKKVFYDKVIKLLTFILASDKKKWHHRPKYRIAKILLDEFNNVEGALNEIGALMSIKSTHKNLVNIWKPDHERAGKHFVYAYQYVMFYLDLLRRMGDFNSIGLVCKKIRRFGSGMAYVNKAAEHATALYNQCAGDRLQLDEKTYVEKILPSLNYQHFLRASEELCKTFQPRDYTEETLQALKISYQLKKGNNGIAFDGICLSIFLKFFYLPKCNEFSLEDKSSPEQTSAKELQQEPRQLVISSTTTSRPSSQTASSQKSAIPRKRVSKKDAFDKIRLIVEKIT</sequence>
<proteinExistence type="inferred from homology"/>
<comment type="similarity">
    <text evidence="2">Belongs to the HIR3 family.</text>
</comment>
<dbReference type="GO" id="GO:0006325">
    <property type="term" value="P:chromatin organization"/>
    <property type="evidence" value="ECO:0007669"/>
    <property type="project" value="InterPro"/>
</dbReference>
<name>A0A7G3ZG33_9SACH</name>
<accession>A0A7G3ZG33</accession>
<evidence type="ECO:0000313" key="5">
    <source>
        <dbReference type="EMBL" id="QLL32469.1"/>
    </source>
</evidence>
<comment type="subcellular location">
    <subcellularLocation>
        <location evidence="1">Nucleus</location>
    </subcellularLocation>
</comment>
<organism evidence="5 6">
    <name type="scientific">Torulaspora globosa</name>
    <dbReference type="NCBI Taxonomy" id="48254"/>
    <lineage>
        <taxon>Eukaryota</taxon>
        <taxon>Fungi</taxon>
        <taxon>Dikarya</taxon>
        <taxon>Ascomycota</taxon>
        <taxon>Saccharomycotina</taxon>
        <taxon>Saccharomycetes</taxon>
        <taxon>Saccharomycetales</taxon>
        <taxon>Saccharomycetaceae</taxon>
        <taxon>Torulaspora</taxon>
    </lineage>
</organism>
<dbReference type="InterPro" id="IPR033053">
    <property type="entry name" value="Hir3/CABIN1"/>
</dbReference>
<evidence type="ECO:0000256" key="4">
    <source>
        <dbReference type="SAM" id="MobiDB-lite"/>
    </source>
</evidence>
<dbReference type="GO" id="GO:0000417">
    <property type="term" value="C:HIR complex"/>
    <property type="evidence" value="ECO:0007669"/>
    <property type="project" value="TreeGrafter"/>
</dbReference>
<protein>
    <recommendedName>
        <fullName evidence="7">Histone transcription regulator 3 homolog</fullName>
    </recommendedName>
</protein>
<evidence type="ECO:0000313" key="6">
    <source>
        <dbReference type="Proteomes" id="UP000515788"/>
    </source>
</evidence>
<dbReference type="Proteomes" id="UP000515788">
    <property type="component" value="Chromosome 3"/>
</dbReference>
<gene>
    <name evidence="5" type="ORF">HG536_0C06380</name>
</gene>
<dbReference type="PANTHER" id="PTHR15502">
    <property type="entry name" value="CALCINEURIN-BINDING PROTEIN CABIN 1-RELATED"/>
    <property type="match status" value="1"/>
</dbReference>
<dbReference type="PANTHER" id="PTHR15502:SF7">
    <property type="entry name" value="CALCINEURIN-BINDING PROTEIN CABIN-1"/>
    <property type="match status" value="1"/>
</dbReference>
<keyword evidence="3" id="KW-0539">Nucleus</keyword>
<dbReference type="GeneID" id="59325605"/>
<feature type="compositionally biased region" description="Low complexity" evidence="4">
    <location>
        <begin position="1619"/>
        <end position="1637"/>
    </location>
</feature>
<evidence type="ECO:0000256" key="1">
    <source>
        <dbReference type="ARBA" id="ARBA00004123"/>
    </source>
</evidence>
<dbReference type="KEGG" id="tgb:HG536_0C06380"/>
<dbReference type="OrthoDB" id="77564at2759"/>
<keyword evidence="6" id="KW-1185">Reference proteome</keyword>
<evidence type="ECO:0000256" key="3">
    <source>
        <dbReference type="ARBA" id="ARBA00023242"/>
    </source>
</evidence>
<feature type="region of interest" description="Disordered" evidence="4">
    <location>
        <begin position="306"/>
        <end position="378"/>
    </location>
</feature>
<dbReference type="EMBL" id="CP059248">
    <property type="protein sequence ID" value="QLL32469.1"/>
    <property type="molecule type" value="Genomic_DNA"/>
</dbReference>